<dbReference type="EMBL" id="OIVN01006352">
    <property type="protein sequence ID" value="SPD31261.1"/>
    <property type="molecule type" value="Genomic_DNA"/>
</dbReference>
<gene>
    <name evidence="1" type="ORF">FSB_LOCUS59143</name>
</gene>
<name>A0A2N9J4L4_FAGSY</name>
<dbReference type="AlphaFoldDB" id="A0A2N9J4L4"/>
<proteinExistence type="predicted"/>
<organism evidence="1">
    <name type="scientific">Fagus sylvatica</name>
    <name type="common">Beechnut</name>
    <dbReference type="NCBI Taxonomy" id="28930"/>
    <lineage>
        <taxon>Eukaryota</taxon>
        <taxon>Viridiplantae</taxon>
        <taxon>Streptophyta</taxon>
        <taxon>Embryophyta</taxon>
        <taxon>Tracheophyta</taxon>
        <taxon>Spermatophyta</taxon>
        <taxon>Magnoliopsida</taxon>
        <taxon>eudicotyledons</taxon>
        <taxon>Gunneridae</taxon>
        <taxon>Pentapetalae</taxon>
        <taxon>rosids</taxon>
        <taxon>fabids</taxon>
        <taxon>Fagales</taxon>
        <taxon>Fagaceae</taxon>
        <taxon>Fagus</taxon>
    </lineage>
</organism>
<protein>
    <submittedName>
        <fullName evidence="1">Uncharacterized protein</fullName>
    </submittedName>
</protein>
<evidence type="ECO:0000313" key="1">
    <source>
        <dbReference type="EMBL" id="SPD31261.1"/>
    </source>
</evidence>
<accession>A0A2N9J4L4</accession>
<reference evidence="1" key="1">
    <citation type="submission" date="2018-02" db="EMBL/GenBank/DDBJ databases">
        <authorList>
            <person name="Cohen D.B."/>
            <person name="Kent A.D."/>
        </authorList>
    </citation>
    <scope>NUCLEOTIDE SEQUENCE</scope>
</reference>
<sequence>MAGVFRTGTPTVGACREGGGSLIWMEELVWEAWIRCLELSNFVFNVNNLEGTQYRIFEDKASSMDQLKGAFVNASMFDWAS</sequence>